<evidence type="ECO:0000313" key="1">
    <source>
        <dbReference type="EMBL" id="KAJ8121632.1"/>
    </source>
</evidence>
<proteinExistence type="predicted"/>
<comment type="caution">
    <text evidence="1">The sequence shown here is derived from an EMBL/GenBank/DDBJ whole genome shotgun (WGS) entry which is preliminary data.</text>
</comment>
<evidence type="ECO:0000313" key="2">
    <source>
        <dbReference type="Proteomes" id="UP001153334"/>
    </source>
</evidence>
<sequence length="544" mass="60309">MLKEPANLKRLRPYGYLDQLLLLAVRRCDEEAVTELLNDGANCNYIDEDDPHKPSILHRAAGLGDANIVKKLIYHGSQVFVTDALGMRPIHWAAERGHHAIVKLLVLPLPDPDQQFGQSPLFMASESVSRPTILVLLRLGSRVHFLDNQQRTPLHVASAIGSTDVVQLLLSQGANAEAQDEELITPLHLAAFGGWIGVVDELLSVGVFADALTTKQQTPLHFVCKSPNPSLAVVLALLQEQANPQAVDLEGMTPLYLAAREGSVAVVELLLRAIPYPHDMDKLLSLPECSKEITEQLLKRKQYRSYRPQPQIKYSEPPYEGNPLVNIVFVHGYFYSPEATWSDGSLQSAWPAKYLPTTEARARVFFWDCLFDLTDFSSLDNVKKLGKRLLDYINLKIYHDPDPESGLGPEPLVIVSHSLGGLVVKAALIEATHNPLLVNTKGIIFLGTPHQGLDSNSMNEAVSRIAQSAIDNRLDPGGVLSSTITGDVRKHRTAKYVGDFNKLESEFINSCQDWRIKVLSFAESASQVRLSTLPHFVVFEEFRS</sequence>
<name>A0ACC2J2T1_9PEZI</name>
<reference evidence="1" key="1">
    <citation type="submission" date="2022-11" db="EMBL/GenBank/DDBJ databases">
        <title>Genome Sequence of Nemania bipapillata.</title>
        <authorList>
            <person name="Buettner E."/>
        </authorList>
    </citation>
    <scope>NUCLEOTIDE SEQUENCE</scope>
    <source>
        <strain evidence="1">CP14</strain>
    </source>
</reference>
<protein>
    <submittedName>
        <fullName evidence="1">Uncharacterized protein</fullName>
    </submittedName>
</protein>
<dbReference type="Proteomes" id="UP001153334">
    <property type="component" value="Unassembled WGS sequence"/>
</dbReference>
<dbReference type="EMBL" id="JAPESX010000375">
    <property type="protein sequence ID" value="KAJ8121632.1"/>
    <property type="molecule type" value="Genomic_DNA"/>
</dbReference>
<organism evidence="1 2">
    <name type="scientific">Nemania bipapillata</name>
    <dbReference type="NCBI Taxonomy" id="110536"/>
    <lineage>
        <taxon>Eukaryota</taxon>
        <taxon>Fungi</taxon>
        <taxon>Dikarya</taxon>
        <taxon>Ascomycota</taxon>
        <taxon>Pezizomycotina</taxon>
        <taxon>Sordariomycetes</taxon>
        <taxon>Xylariomycetidae</taxon>
        <taxon>Xylariales</taxon>
        <taxon>Xylariaceae</taxon>
        <taxon>Nemania</taxon>
    </lineage>
</organism>
<gene>
    <name evidence="1" type="ORF">ONZ43_g1964</name>
</gene>
<accession>A0ACC2J2T1</accession>
<keyword evidence="2" id="KW-1185">Reference proteome</keyword>